<dbReference type="AlphaFoldDB" id="Q1MR09"/>
<dbReference type="GO" id="GO:0016757">
    <property type="term" value="F:glycosyltransferase activity"/>
    <property type="evidence" value="ECO:0007669"/>
    <property type="project" value="InterPro"/>
</dbReference>
<dbReference type="KEGG" id="lip:LI0513"/>
<feature type="domain" description="Glycosyltransferase subfamily 4-like N-terminal" evidence="2">
    <location>
        <begin position="14"/>
        <end position="187"/>
    </location>
</feature>
<evidence type="ECO:0000313" key="3">
    <source>
        <dbReference type="EMBL" id="CAJ54567.1"/>
    </source>
</evidence>
<dbReference type="PANTHER" id="PTHR45947">
    <property type="entry name" value="SULFOQUINOVOSYL TRANSFERASE SQD2"/>
    <property type="match status" value="1"/>
</dbReference>
<proteinExistence type="predicted"/>
<evidence type="ECO:0000259" key="1">
    <source>
        <dbReference type="Pfam" id="PF00534"/>
    </source>
</evidence>
<dbReference type="EMBL" id="AM180252">
    <property type="protein sequence ID" value="CAJ54567.1"/>
    <property type="molecule type" value="Genomic_DNA"/>
</dbReference>
<dbReference type="InterPro" id="IPR028098">
    <property type="entry name" value="Glyco_trans_4-like_N"/>
</dbReference>
<sequence length="367" mass="41582">MRIAIVHYWLIGMRGGEKVIESLCRLYPQADIFTHCVDKDQLSPLLKNKTIYTTFINSLPFATRYYKYYLPLMPLALEQLDLRGYDLIISSESGPAKGLIVHSSARHICYCHTPMRYLWDCYHTYLENKGIVTRTIIRPIFHYLRMWDISSAVHPDIILANSHTVAQRVQRCWGRSASVIYPPVELDLFKPTRDVGDYYLCFGQLVEYKRVDLAIKVASETGRKLIVAGDGDAYTKLKQLAGPSVIFIGKISMDERAKLLAGCRALLFPGEEDFGIVPIEAMASGRPVIAYSKGGASETVSDGITGFFFHEQTPEALLKAIEYFEKHEHTINTQQLVKHASKFSETQFHQAFSKVVDNLCASKDNIQ</sequence>
<accession>Q1MR09</accession>
<gene>
    <name evidence="3" type="ordered locus">LI0513</name>
</gene>
<dbReference type="InterPro" id="IPR050194">
    <property type="entry name" value="Glycosyltransferase_grp1"/>
</dbReference>
<dbReference type="OrthoDB" id="9801609at2"/>
<evidence type="ECO:0000313" key="4">
    <source>
        <dbReference type="Proteomes" id="UP000002430"/>
    </source>
</evidence>
<dbReference type="Pfam" id="PF13439">
    <property type="entry name" value="Glyco_transf_4"/>
    <property type="match status" value="1"/>
</dbReference>
<dbReference type="CAZy" id="GT4">
    <property type="family name" value="Glycosyltransferase Family 4"/>
</dbReference>
<keyword evidence="4" id="KW-1185">Reference proteome</keyword>
<reference evidence="3 4" key="1">
    <citation type="submission" date="2005-11" db="EMBL/GenBank/DDBJ databases">
        <title>The complete genome sequence of Lawsonia intracellularis: the causative agent of proliferative enteropathy.</title>
        <authorList>
            <person name="Kaur K."/>
            <person name="Zhang Q."/>
            <person name="Beckler D."/>
            <person name="Munir S."/>
            <person name="Li L."/>
            <person name="Kinsley K."/>
            <person name="Herron L."/>
            <person name="Peterson A."/>
            <person name="May B."/>
            <person name="Singh S."/>
            <person name="Gebhart C."/>
            <person name="Kapur V."/>
        </authorList>
    </citation>
    <scope>NUCLEOTIDE SEQUENCE [LARGE SCALE GENOMIC DNA]</scope>
    <source>
        <strain evidence="3 4">PHE/MN1-00</strain>
    </source>
</reference>
<dbReference type="eggNOG" id="COG0438">
    <property type="taxonomic scope" value="Bacteria"/>
</dbReference>
<dbReference type="HOGENOM" id="CLU_041001_0_0_7"/>
<dbReference type="Pfam" id="PF00534">
    <property type="entry name" value="Glycos_transf_1"/>
    <property type="match status" value="1"/>
</dbReference>
<name>Q1MR09_LAWIP</name>
<dbReference type="Proteomes" id="UP000002430">
    <property type="component" value="Chromosome"/>
</dbReference>
<dbReference type="Gene3D" id="3.40.50.2000">
    <property type="entry name" value="Glycogen Phosphorylase B"/>
    <property type="match status" value="2"/>
</dbReference>
<dbReference type="PANTHER" id="PTHR45947:SF3">
    <property type="entry name" value="SULFOQUINOVOSYL TRANSFERASE SQD2"/>
    <property type="match status" value="1"/>
</dbReference>
<protein>
    <submittedName>
        <fullName evidence="3">Glycosyltransferase</fullName>
    </submittedName>
</protein>
<dbReference type="InterPro" id="IPR001296">
    <property type="entry name" value="Glyco_trans_1"/>
</dbReference>
<evidence type="ECO:0000259" key="2">
    <source>
        <dbReference type="Pfam" id="PF13439"/>
    </source>
</evidence>
<dbReference type="SUPFAM" id="SSF53756">
    <property type="entry name" value="UDP-Glycosyltransferase/glycogen phosphorylase"/>
    <property type="match status" value="1"/>
</dbReference>
<feature type="domain" description="Glycosyl transferase family 1" evidence="1">
    <location>
        <begin position="198"/>
        <end position="334"/>
    </location>
</feature>
<organism evidence="3 4">
    <name type="scientific">Lawsonia intracellularis (strain PHE/MN1-00)</name>
    <dbReference type="NCBI Taxonomy" id="363253"/>
    <lineage>
        <taxon>Bacteria</taxon>
        <taxon>Pseudomonadati</taxon>
        <taxon>Thermodesulfobacteriota</taxon>
        <taxon>Desulfovibrionia</taxon>
        <taxon>Desulfovibrionales</taxon>
        <taxon>Desulfovibrionaceae</taxon>
        <taxon>Lawsonia</taxon>
    </lineage>
</organism>
<dbReference type="STRING" id="363253.LI0513"/>
<dbReference type="RefSeq" id="WP_011526597.1">
    <property type="nucleotide sequence ID" value="NC_008011.1"/>
</dbReference>